<organism evidence="2 3">
    <name type="scientific">Cymbomonas tetramitiformis</name>
    <dbReference type="NCBI Taxonomy" id="36881"/>
    <lineage>
        <taxon>Eukaryota</taxon>
        <taxon>Viridiplantae</taxon>
        <taxon>Chlorophyta</taxon>
        <taxon>Pyramimonadophyceae</taxon>
        <taxon>Pyramimonadales</taxon>
        <taxon>Pyramimonadaceae</taxon>
        <taxon>Cymbomonas</taxon>
    </lineage>
</organism>
<protein>
    <submittedName>
        <fullName evidence="2">Uncharacterized protein</fullName>
    </submittedName>
</protein>
<feature type="chain" id="PRO_5042013893" evidence="1">
    <location>
        <begin position="28"/>
        <end position="505"/>
    </location>
</feature>
<dbReference type="Proteomes" id="UP001190700">
    <property type="component" value="Unassembled WGS sequence"/>
</dbReference>
<evidence type="ECO:0000313" key="2">
    <source>
        <dbReference type="EMBL" id="KAK3260497.1"/>
    </source>
</evidence>
<keyword evidence="3" id="KW-1185">Reference proteome</keyword>
<dbReference type="EMBL" id="LGRX02017635">
    <property type="protein sequence ID" value="KAK3260497.1"/>
    <property type="molecule type" value="Genomic_DNA"/>
</dbReference>
<gene>
    <name evidence="2" type="ORF">CYMTET_30546</name>
</gene>
<comment type="caution">
    <text evidence="2">The sequence shown here is derived from an EMBL/GenBank/DDBJ whole genome shotgun (WGS) entry which is preliminary data.</text>
</comment>
<feature type="signal peptide" evidence="1">
    <location>
        <begin position="1"/>
        <end position="27"/>
    </location>
</feature>
<keyword evidence="1" id="KW-0732">Signal</keyword>
<accession>A0AAE0FIL1</accession>
<dbReference type="AlphaFoldDB" id="A0AAE0FIL1"/>
<proteinExistence type="predicted"/>
<evidence type="ECO:0000256" key="1">
    <source>
        <dbReference type="SAM" id="SignalP"/>
    </source>
</evidence>
<name>A0AAE0FIL1_9CHLO</name>
<sequence>MSVMIWYYRTLCILNLILSTSFTSIDAVMADLTSTKTFRRRQNYNDRMYTLHVAQRAKAATDSLIPPPPLPGPSQKQILKALPYSEAEAARRPRVLAIGLASGYDAEAVRVFCNSLWATSAPDPKVQRRERKQRRGNLTAALIPALDSALEVVLVGVPHPVHPDVKASALGATTILGAEDLAGSKYMGLLGDHRWEHLEPYVACTKASYPKDWVLRTTGHPFNCGWDPVSHGERLLEEWQRMPLLQFRHLLFTLVIINRLTYGEVPHIILTADTRDVYFQGDVRSILADDRLWSTYWSKAREGPRVLQNVSTFLSEMPSILHVAREGCLAGNSEVNTQQLVNCYGKDVTDAYYNRSWITYNSGTTVGTTKAMLYHERWMTILSSEIGCQSEDQQYHSTLIRHVYKEKKICLEGASGPNLAIPKVCPPASADVHGLDQLVEEDFLDGKIMSMKCLIDNAQGVLEDGTDGYKTGKYITWTNTTPPISDATQKAKTQKLMRVSKGSCQ</sequence>
<reference evidence="2 3" key="1">
    <citation type="journal article" date="2015" name="Genome Biol. Evol.">
        <title>Comparative Genomics of a Bacterivorous Green Alga Reveals Evolutionary Causalities and Consequences of Phago-Mixotrophic Mode of Nutrition.</title>
        <authorList>
            <person name="Burns J.A."/>
            <person name="Paasch A."/>
            <person name="Narechania A."/>
            <person name="Kim E."/>
        </authorList>
    </citation>
    <scope>NUCLEOTIDE SEQUENCE [LARGE SCALE GENOMIC DNA]</scope>
    <source>
        <strain evidence="2 3">PLY_AMNH</strain>
    </source>
</reference>
<evidence type="ECO:0000313" key="3">
    <source>
        <dbReference type="Proteomes" id="UP001190700"/>
    </source>
</evidence>